<dbReference type="Gene3D" id="6.10.340.10">
    <property type="match status" value="1"/>
</dbReference>
<evidence type="ECO:0000256" key="3">
    <source>
        <dbReference type="ARBA" id="ARBA00022692"/>
    </source>
</evidence>
<dbReference type="Pfam" id="PF00990">
    <property type="entry name" value="GGDEF"/>
    <property type="match status" value="1"/>
</dbReference>
<keyword evidence="10" id="KW-1185">Reference proteome</keyword>
<dbReference type="EMBL" id="BAABBP010000019">
    <property type="protein sequence ID" value="GAA3997686.1"/>
    <property type="molecule type" value="Genomic_DNA"/>
</dbReference>
<evidence type="ECO:0000259" key="7">
    <source>
        <dbReference type="PROSITE" id="PS50885"/>
    </source>
</evidence>
<dbReference type="InterPro" id="IPR000160">
    <property type="entry name" value="GGDEF_dom"/>
</dbReference>
<dbReference type="InterPro" id="IPR003660">
    <property type="entry name" value="HAMP_dom"/>
</dbReference>
<dbReference type="PROSITE" id="PS50885">
    <property type="entry name" value="HAMP"/>
    <property type="match status" value="1"/>
</dbReference>
<dbReference type="InterPro" id="IPR029151">
    <property type="entry name" value="Sensor-like_sf"/>
</dbReference>
<evidence type="ECO:0008006" key="11">
    <source>
        <dbReference type="Google" id="ProtNLM"/>
    </source>
</evidence>
<dbReference type="Gene3D" id="3.30.450.20">
    <property type="entry name" value="PAS domain"/>
    <property type="match status" value="1"/>
</dbReference>
<evidence type="ECO:0000256" key="6">
    <source>
        <dbReference type="SAM" id="Phobius"/>
    </source>
</evidence>
<sequence length="585" mass="63622">MTPTAPPAAHAAPQRFHTLRLSLILPFVALVALLTGALGMVWYWTGSKTVSALSHELMTEMVQRTSLAVQQHVQRAGTALEVAFPTGLPAGPDIALELPALRQRLWAATSLSQEGGDYVHYGNQAGQNVGMLRLSREQAELRLKTDAAQHRTRYLLRGIAGEPVWQSTEPGLFDPRTRPWFEDARQAQQAVWTPVYIDFNARDLVVTRARRVLSPSGAFEGVVATDLFLNALQQFVARLPIAGGTRAMIIEPSGALIAASNLPVIRLDGSGRPERIQADTSGDPLLAAIYRHLQTTAGADHADSHAPLLIETEGRAIQVAFRRLGDDAGLNWTVAVAVPHNDMLAGLRRDLVLAIALGLLALGLTTAIGLRIFGGVAKDMRTLTHAVRRVGQGEIDTPIALRRKDEIGELAHNFHHMRHNLFTDPLTGVSNRSALQHILATLTRPEPAGQPPAPFALMFIDLNRFKPLNDRWGHDNGDLALQEVAQRLRSHLRASDMLARLGGDEFVAVLQGIGQDAQARATCEQLQAVIAPPLTRLQGVPEGEQVCVGASIGYALYPRDGRDAASLLKHADQDMYRHKDPGAIR</sequence>
<dbReference type="PANTHER" id="PTHR46663">
    <property type="entry name" value="DIGUANYLATE CYCLASE DGCT-RELATED"/>
    <property type="match status" value="1"/>
</dbReference>
<evidence type="ECO:0000256" key="2">
    <source>
        <dbReference type="ARBA" id="ARBA00022475"/>
    </source>
</evidence>
<evidence type="ECO:0000256" key="5">
    <source>
        <dbReference type="ARBA" id="ARBA00023136"/>
    </source>
</evidence>
<accession>A0ABP7RHX9</accession>
<dbReference type="SUPFAM" id="SSF103190">
    <property type="entry name" value="Sensory domain-like"/>
    <property type="match status" value="1"/>
</dbReference>
<dbReference type="InterPro" id="IPR043128">
    <property type="entry name" value="Rev_trsase/Diguanyl_cyclase"/>
</dbReference>
<dbReference type="Gene3D" id="3.30.70.270">
    <property type="match status" value="1"/>
</dbReference>
<dbReference type="PANTHER" id="PTHR46663:SF2">
    <property type="entry name" value="GGDEF DOMAIN-CONTAINING PROTEIN"/>
    <property type="match status" value="1"/>
</dbReference>
<feature type="domain" description="GGDEF" evidence="8">
    <location>
        <begin position="453"/>
        <end position="585"/>
    </location>
</feature>
<keyword evidence="2" id="KW-1003">Cell membrane</keyword>
<protein>
    <recommendedName>
        <fullName evidence="11">Diguanylate cyclase</fullName>
    </recommendedName>
</protein>
<dbReference type="SUPFAM" id="SSF158472">
    <property type="entry name" value="HAMP domain-like"/>
    <property type="match status" value="1"/>
</dbReference>
<comment type="caution">
    <text evidence="9">The sequence shown here is derived from an EMBL/GenBank/DDBJ whole genome shotgun (WGS) entry which is preliminary data.</text>
</comment>
<dbReference type="RefSeq" id="WP_344869677.1">
    <property type="nucleotide sequence ID" value="NZ_BAABBP010000019.1"/>
</dbReference>
<evidence type="ECO:0000259" key="8">
    <source>
        <dbReference type="PROSITE" id="PS50887"/>
    </source>
</evidence>
<dbReference type="SUPFAM" id="SSF55073">
    <property type="entry name" value="Nucleotide cyclase"/>
    <property type="match status" value="1"/>
</dbReference>
<evidence type="ECO:0000256" key="4">
    <source>
        <dbReference type="ARBA" id="ARBA00022989"/>
    </source>
</evidence>
<dbReference type="Proteomes" id="UP001501627">
    <property type="component" value="Unassembled WGS sequence"/>
</dbReference>
<dbReference type="InterPro" id="IPR033479">
    <property type="entry name" value="dCache_1"/>
</dbReference>
<reference evidence="10" key="1">
    <citation type="journal article" date="2019" name="Int. J. Syst. Evol. Microbiol.">
        <title>The Global Catalogue of Microorganisms (GCM) 10K type strain sequencing project: providing services to taxonomists for standard genome sequencing and annotation.</title>
        <authorList>
            <consortium name="The Broad Institute Genomics Platform"/>
            <consortium name="The Broad Institute Genome Sequencing Center for Infectious Disease"/>
            <person name="Wu L."/>
            <person name="Ma J."/>
        </authorList>
    </citation>
    <scope>NUCLEOTIDE SEQUENCE [LARGE SCALE GENOMIC DNA]</scope>
    <source>
        <strain evidence="10">JCM 17561</strain>
    </source>
</reference>
<keyword evidence="5 6" id="KW-0472">Membrane</keyword>
<keyword evidence="3 6" id="KW-0812">Transmembrane</keyword>
<feature type="transmembrane region" description="Helical" evidence="6">
    <location>
        <begin position="21"/>
        <end position="44"/>
    </location>
</feature>
<gene>
    <name evidence="9" type="ORF">GCM10022279_21680</name>
</gene>
<dbReference type="PROSITE" id="PS50887">
    <property type="entry name" value="GGDEF"/>
    <property type="match status" value="1"/>
</dbReference>
<dbReference type="CDD" id="cd12913">
    <property type="entry name" value="PDC1_MCP_like"/>
    <property type="match status" value="1"/>
</dbReference>
<name>A0ABP7RHX9_9BURK</name>
<organism evidence="9 10">
    <name type="scientific">Comamonas faecalis</name>
    <dbReference type="NCBI Taxonomy" id="1387849"/>
    <lineage>
        <taxon>Bacteria</taxon>
        <taxon>Pseudomonadati</taxon>
        <taxon>Pseudomonadota</taxon>
        <taxon>Betaproteobacteria</taxon>
        <taxon>Burkholderiales</taxon>
        <taxon>Comamonadaceae</taxon>
        <taxon>Comamonas</taxon>
    </lineage>
</organism>
<feature type="domain" description="HAMP" evidence="7">
    <location>
        <begin position="374"/>
        <end position="421"/>
    </location>
</feature>
<feature type="transmembrane region" description="Helical" evidence="6">
    <location>
        <begin position="351"/>
        <end position="373"/>
    </location>
</feature>
<comment type="subcellular location">
    <subcellularLocation>
        <location evidence="1">Cell membrane</location>
        <topology evidence="1">Multi-pass membrane protein</topology>
    </subcellularLocation>
</comment>
<dbReference type="SMART" id="SM00304">
    <property type="entry name" value="HAMP"/>
    <property type="match status" value="1"/>
</dbReference>
<dbReference type="SMART" id="SM00267">
    <property type="entry name" value="GGDEF"/>
    <property type="match status" value="1"/>
</dbReference>
<dbReference type="CDD" id="cd06225">
    <property type="entry name" value="HAMP"/>
    <property type="match status" value="1"/>
</dbReference>
<dbReference type="InterPro" id="IPR029787">
    <property type="entry name" value="Nucleotide_cyclase"/>
</dbReference>
<keyword evidence="4 6" id="KW-1133">Transmembrane helix</keyword>
<dbReference type="NCBIfam" id="TIGR00254">
    <property type="entry name" value="GGDEF"/>
    <property type="match status" value="1"/>
</dbReference>
<evidence type="ECO:0000256" key="1">
    <source>
        <dbReference type="ARBA" id="ARBA00004651"/>
    </source>
</evidence>
<dbReference type="CDD" id="cd01949">
    <property type="entry name" value="GGDEF"/>
    <property type="match status" value="1"/>
</dbReference>
<evidence type="ECO:0000313" key="9">
    <source>
        <dbReference type="EMBL" id="GAA3997686.1"/>
    </source>
</evidence>
<dbReference type="Pfam" id="PF00672">
    <property type="entry name" value="HAMP"/>
    <property type="match status" value="1"/>
</dbReference>
<dbReference type="Pfam" id="PF02743">
    <property type="entry name" value="dCache_1"/>
    <property type="match status" value="1"/>
</dbReference>
<evidence type="ECO:0000313" key="10">
    <source>
        <dbReference type="Proteomes" id="UP001501627"/>
    </source>
</evidence>
<dbReference type="InterPro" id="IPR052163">
    <property type="entry name" value="DGC-Regulatory_Protein"/>
</dbReference>
<proteinExistence type="predicted"/>